<dbReference type="AlphaFoldDB" id="A0A926GIJ7"/>
<feature type="compositionally biased region" description="Polar residues" evidence="1">
    <location>
        <begin position="175"/>
        <end position="184"/>
    </location>
</feature>
<feature type="signal peptide" evidence="2">
    <location>
        <begin position="1"/>
        <end position="21"/>
    </location>
</feature>
<feature type="compositionally biased region" description="Polar residues" evidence="1">
    <location>
        <begin position="147"/>
        <end position="161"/>
    </location>
</feature>
<reference evidence="3" key="1">
    <citation type="submission" date="2020-08" db="EMBL/GenBank/DDBJ databases">
        <title>Paracoccus amoyensis sp. nov., isolated from the surface seawater at coast of Xiamen, Fujian.</title>
        <authorList>
            <person name="Lyu L."/>
        </authorList>
    </citation>
    <scope>NUCLEOTIDE SEQUENCE</scope>
    <source>
        <strain evidence="3">11-3</strain>
    </source>
</reference>
<dbReference type="PROSITE" id="PS51257">
    <property type="entry name" value="PROKAR_LIPOPROTEIN"/>
    <property type="match status" value="1"/>
</dbReference>
<dbReference type="Proteomes" id="UP000608594">
    <property type="component" value="Unassembled WGS sequence"/>
</dbReference>
<protein>
    <submittedName>
        <fullName evidence="3">DUF1190 domain-containing protein</fullName>
    </submittedName>
</protein>
<keyword evidence="4" id="KW-1185">Reference proteome</keyword>
<comment type="caution">
    <text evidence="3">The sequence shown here is derived from an EMBL/GenBank/DDBJ whole genome shotgun (WGS) entry which is preliminary data.</text>
</comment>
<evidence type="ECO:0000313" key="3">
    <source>
        <dbReference type="EMBL" id="MBC9247969.1"/>
    </source>
</evidence>
<dbReference type="Pfam" id="PF06693">
    <property type="entry name" value="DUF1190"/>
    <property type="match status" value="1"/>
</dbReference>
<dbReference type="RefSeq" id="WP_187794449.1">
    <property type="nucleotide sequence ID" value="NZ_JACOQL010000004.1"/>
</dbReference>
<feature type="chain" id="PRO_5037410838" evidence="2">
    <location>
        <begin position="22"/>
        <end position="194"/>
    </location>
</feature>
<evidence type="ECO:0000256" key="2">
    <source>
        <dbReference type="SAM" id="SignalP"/>
    </source>
</evidence>
<name>A0A926GIJ7_9RHOB</name>
<proteinExistence type="predicted"/>
<dbReference type="InterPro" id="IPR009576">
    <property type="entry name" value="Biofilm_formation_YgiB"/>
</dbReference>
<accession>A0A926GIJ7</accession>
<dbReference type="EMBL" id="JACOQL010000004">
    <property type="protein sequence ID" value="MBC9247969.1"/>
    <property type="molecule type" value="Genomic_DNA"/>
</dbReference>
<feature type="region of interest" description="Disordered" evidence="1">
    <location>
        <begin position="147"/>
        <end position="194"/>
    </location>
</feature>
<keyword evidence="2" id="KW-0732">Signal</keyword>
<evidence type="ECO:0000256" key="1">
    <source>
        <dbReference type="SAM" id="MobiDB-lite"/>
    </source>
</evidence>
<sequence length="194" mass="19959">MRKRSRTVALTILGAASFAIAGCRDEQVEAEAFPNLAACEAEAKSGGLFTLDQCKTAFAEAEALHVESAPRYDSLAVCEEQHGAGNCGSEEQQVSNGGSGSIFMPLLAGYLIGSMLGNVGRGMTGAQPMYSNGRGGYTNAARTSTFNSNTGRGALSSQQFTRPARTAGQAPMSRATATSRSGFGSRTGARSVGG</sequence>
<organism evidence="3 4">
    <name type="scientific">Paracoccus amoyensis</name>
    <dbReference type="NCBI Taxonomy" id="2760093"/>
    <lineage>
        <taxon>Bacteria</taxon>
        <taxon>Pseudomonadati</taxon>
        <taxon>Pseudomonadota</taxon>
        <taxon>Alphaproteobacteria</taxon>
        <taxon>Rhodobacterales</taxon>
        <taxon>Paracoccaceae</taxon>
        <taxon>Paracoccus</taxon>
    </lineage>
</organism>
<evidence type="ECO:0000313" key="4">
    <source>
        <dbReference type="Proteomes" id="UP000608594"/>
    </source>
</evidence>
<gene>
    <name evidence="3" type="ORF">H4P12_14920</name>
</gene>